<feature type="signal peptide" evidence="6">
    <location>
        <begin position="1"/>
        <end position="21"/>
    </location>
</feature>
<dbReference type="SUPFAM" id="SSF48452">
    <property type="entry name" value="TPR-like"/>
    <property type="match status" value="1"/>
</dbReference>
<dbReference type="Gene3D" id="1.25.40.390">
    <property type="match status" value="1"/>
</dbReference>
<dbReference type="EMBL" id="JAOYOD010000001">
    <property type="protein sequence ID" value="MCV9386669.1"/>
    <property type="molecule type" value="Genomic_DNA"/>
</dbReference>
<name>A0ABT3CSP6_9BACT</name>
<comment type="caution">
    <text evidence="9">The sequence shown here is derived from an EMBL/GenBank/DDBJ whole genome shotgun (WGS) entry which is preliminary data.</text>
</comment>
<evidence type="ECO:0000256" key="5">
    <source>
        <dbReference type="ARBA" id="ARBA00023237"/>
    </source>
</evidence>
<sequence length="560" mass="62056">MNHIKNLILILILSATTFSCGDDFLDKNPKDELSSATFWIDENDANAGLVAIYDALNPPKHGNPYRGCASWASMGVLADVTPIGFERQSHRLRPVGDGVHTGTNEYLAVCWRLGFRGVVRANDFLANIDGIEFSGANVDQVKNRMKGEARFLRAMYYYWLIELFGDVPLFTDVPTVEDASTPRSPVADVVALIKDDLSFAVANLPTRADAEVGRATRGAAMALQVKTALYEKDWATAATVSGQIISDGEYSLLPNYEDVININNENNEEIIFSVQHVFMNDAEDGSYVEKMYAHGSAAAGGWSFIQPTLWFVDQFERIIPNPQEGVDFVNESPLNSLGEHSIPNEIYEYFEGRDPRMDHTIIRPGARFLDLNDNDILYPHEFRGPKDALTGLRMRKYVVPGAGTSASWDGPLDYVIFRYADILLCHAEAVAMRDGVGSVSQTVLDNTINAVRARASALLPAYTAGSITMDDIYRERIVELGFEGWTYFDMKRSGQIEIQNGYQVQGLTIATGDEATVGFNPDGIANVRIFDPSMHYVWPIPSTEIERSGNVLTQNPGYPQ</sequence>
<evidence type="ECO:0000313" key="10">
    <source>
        <dbReference type="Proteomes" id="UP001300692"/>
    </source>
</evidence>
<reference evidence="9 10" key="1">
    <citation type="submission" date="2022-10" db="EMBL/GenBank/DDBJ databases">
        <title>Comparative genomics and taxonomic characterization of three novel marine species of genus Reichenbachiella exhibiting antioxidant and polysaccharide degradation activities.</title>
        <authorList>
            <person name="Muhammad N."/>
            <person name="Lee Y.-J."/>
            <person name="Ko J."/>
            <person name="Kim S.-G."/>
        </authorList>
    </citation>
    <scope>NUCLEOTIDE SEQUENCE [LARGE SCALE GENOMIC DNA]</scope>
    <source>
        <strain evidence="9 10">ABR2-5</strain>
    </source>
</reference>
<protein>
    <submittedName>
        <fullName evidence="9">RagB/SusD family nutrient uptake outer membrane protein</fullName>
    </submittedName>
</protein>
<dbReference type="InterPro" id="IPR011990">
    <property type="entry name" value="TPR-like_helical_dom_sf"/>
</dbReference>
<keyword evidence="4" id="KW-0472">Membrane</keyword>
<dbReference type="InterPro" id="IPR012944">
    <property type="entry name" value="SusD_RagB_dom"/>
</dbReference>
<keyword evidence="5" id="KW-0998">Cell outer membrane</keyword>
<dbReference type="Pfam" id="PF07980">
    <property type="entry name" value="SusD_RagB"/>
    <property type="match status" value="1"/>
</dbReference>
<accession>A0ABT3CSP6</accession>
<evidence type="ECO:0000256" key="3">
    <source>
        <dbReference type="ARBA" id="ARBA00022729"/>
    </source>
</evidence>
<dbReference type="InterPro" id="IPR033985">
    <property type="entry name" value="SusD-like_N"/>
</dbReference>
<evidence type="ECO:0000256" key="1">
    <source>
        <dbReference type="ARBA" id="ARBA00004442"/>
    </source>
</evidence>
<comment type="subcellular location">
    <subcellularLocation>
        <location evidence="1">Cell outer membrane</location>
    </subcellularLocation>
</comment>
<dbReference type="Proteomes" id="UP001300692">
    <property type="component" value="Unassembled WGS sequence"/>
</dbReference>
<feature type="chain" id="PRO_5045367466" evidence="6">
    <location>
        <begin position="22"/>
        <end position="560"/>
    </location>
</feature>
<evidence type="ECO:0000256" key="6">
    <source>
        <dbReference type="SAM" id="SignalP"/>
    </source>
</evidence>
<organism evidence="9 10">
    <name type="scientific">Reichenbachiella ulvae</name>
    <dbReference type="NCBI Taxonomy" id="2980104"/>
    <lineage>
        <taxon>Bacteria</taxon>
        <taxon>Pseudomonadati</taxon>
        <taxon>Bacteroidota</taxon>
        <taxon>Cytophagia</taxon>
        <taxon>Cytophagales</taxon>
        <taxon>Reichenbachiellaceae</taxon>
        <taxon>Reichenbachiella</taxon>
    </lineage>
</organism>
<keyword evidence="3 6" id="KW-0732">Signal</keyword>
<evidence type="ECO:0000256" key="2">
    <source>
        <dbReference type="ARBA" id="ARBA00006275"/>
    </source>
</evidence>
<evidence type="ECO:0000259" key="7">
    <source>
        <dbReference type="Pfam" id="PF07980"/>
    </source>
</evidence>
<evidence type="ECO:0000313" key="9">
    <source>
        <dbReference type="EMBL" id="MCV9386669.1"/>
    </source>
</evidence>
<gene>
    <name evidence="9" type="ORF">N7U62_08345</name>
</gene>
<evidence type="ECO:0000259" key="8">
    <source>
        <dbReference type="Pfam" id="PF14322"/>
    </source>
</evidence>
<feature type="domain" description="SusD-like N-terminal" evidence="8">
    <location>
        <begin position="23"/>
        <end position="224"/>
    </location>
</feature>
<proteinExistence type="inferred from homology"/>
<dbReference type="RefSeq" id="WP_264137485.1">
    <property type="nucleotide sequence ID" value="NZ_JAOYOD010000001.1"/>
</dbReference>
<dbReference type="Pfam" id="PF14322">
    <property type="entry name" value="SusD-like_3"/>
    <property type="match status" value="1"/>
</dbReference>
<evidence type="ECO:0000256" key="4">
    <source>
        <dbReference type="ARBA" id="ARBA00023136"/>
    </source>
</evidence>
<comment type="similarity">
    <text evidence="2">Belongs to the SusD family.</text>
</comment>
<keyword evidence="10" id="KW-1185">Reference proteome</keyword>
<feature type="domain" description="RagB/SusD" evidence="7">
    <location>
        <begin position="269"/>
        <end position="558"/>
    </location>
</feature>
<dbReference type="PROSITE" id="PS51257">
    <property type="entry name" value="PROKAR_LIPOPROTEIN"/>
    <property type="match status" value="1"/>
</dbReference>